<dbReference type="InterPro" id="IPR036021">
    <property type="entry name" value="Tungsten_al_ferr_oxy-like_C"/>
</dbReference>
<feature type="domain" description="Aldehyde ferredoxin oxidoreductase N-terminal" evidence="7">
    <location>
        <begin position="4"/>
        <end position="213"/>
    </location>
</feature>
<dbReference type="Pfam" id="PF01314">
    <property type="entry name" value="AFOR_C"/>
    <property type="match status" value="1"/>
</dbReference>
<dbReference type="EMBL" id="JAEMHM010000001">
    <property type="protein sequence ID" value="MBJ6723362.1"/>
    <property type="molecule type" value="Genomic_DNA"/>
</dbReference>
<dbReference type="Pfam" id="PF02730">
    <property type="entry name" value="AFOR_N"/>
    <property type="match status" value="1"/>
</dbReference>
<proteinExistence type="inferred from homology"/>
<dbReference type="SUPFAM" id="SSF56228">
    <property type="entry name" value="Aldehyde ferredoxin oxidoreductase, N-terminal domain"/>
    <property type="match status" value="1"/>
</dbReference>
<comment type="caution">
    <text evidence="8">The sequence shown here is derived from an EMBL/GenBank/DDBJ whole genome shotgun (WGS) entry which is preliminary data.</text>
</comment>
<comment type="cofactor">
    <cofactor evidence="1">
        <name>[4Fe-4S] cluster</name>
        <dbReference type="ChEBI" id="CHEBI:49883"/>
    </cofactor>
</comment>
<evidence type="ECO:0000313" key="9">
    <source>
        <dbReference type="Proteomes" id="UP000636888"/>
    </source>
</evidence>
<dbReference type="PANTHER" id="PTHR30038:SF7">
    <property type="entry name" value="TUNGSTEN-CONTAINING GLYCERALDEHYDE-3-PHOSPHATE:FERREDOXIN OXIDOREDUCTASE"/>
    <property type="match status" value="1"/>
</dbReference>
<evidence type="ECO:0000256" key="3">
    <source>
        <dbReference type="ARBA" id="ARBA00022485"/>
    </source>
</evidence>
<dbReference type="Proteomes" id="UP000636888">
    <property type="component" value="Unassembled WGS sequence"/>
</dbReference>
<dbReference type="InterPro" id="IPR013983">
    <property type="entry name" value="Ald_Fedxn_OxRdtase_N"/>
</dbReference>
<organism evidence="8 9">
    <name type="scientific">Geomesophilobacter sediminis</name>
    <dbReference type="NCBI Taxonomy" id="2798584"/>
    <lineage>
        <taxon>Bacteria</taxon>
        <taxon>Pseudomonadati</taxon>
        <taxon>Thermodesulfobacteriota</taxon>
        <taxon>Desulfuromonadia</taxon>
        <taxon>Geobacterales</taxon>
        <taxon>Geobacteraceae</taxon>
        <taxon>Geomesophilobacter</taxon>
    </lineage>
</organism>
<dbReference type="AlphaFoldDB" id="A0A8J7IVT4"/>
<dbReference type="GO" id="GO:0051539">
    <property type="term" value="F:4 iron, 4 sulfur cluster binding"/>
    <property type="evidence" value="ECO:0007669"/>
    <property type="project" value="UniProtKB-KW"/>
</dbReference>
<dbReference type="RefSeq" id="WP_199382196.1">
    <property type="nucleotide sequence ID" value="NZ_JAEMHM010000001.1"/>
</dbReference>
<evidence type="ECO:0000256" key="1">
    <source>
        <dbReference type="ARBA" id="ARBA00001966"/>
    </source>
</evidence>
<dbReference type="SUPFAM" id="SSF48310">
    <property type="entry name" value="Aldehyde ferredoxin oxidoreductase, C-terminal domains"/>
    <property type="match status" value="1"/>
</dbReference>
<gene>
    <name evidence="8" type="ORF">JFN93_01460</name>
</gene>
<evidence type="ECO:0000256" key="4">
    <source>
        <dbReference type="ARBA" id="ARBA00022723"/>
    </source>
</evidence>
<evidence type="ECO:0000256" key="5">
    <source>
        <dbReference type="ARBA" id="ARBA00023004"/>
    </source>
</evidence>
<evidence type="ECO:0000259" key="7">
    <source>
        <dbReference type="SMART" id="SM00790"/>
    </source>
</evidence>
<sequence>MATHQKVLLVDPSTGFYKTVKYGFDRYFGPVDLGIHLADKKNSLNFGVGIFAGSIFPGSNRLVVTGHSPCWQGLYVSSMGGAGLVFNNLGINMLSLVGKAPAPSVLYLNRNHGEVIEVEVVPIPVEEIWAGGRTGVYALTDYVHERFGSRFEKDPRILVCGPAALRTDMGAIMSVPIARGKVGLVDTWAGRGGFGSAMLQQHGIAAIIYGGTVVEDDFRDRTVADQWFQDKYNLKLAQKDLEATSKYRFDEKLGTGGTLGVNFTTMGGKIMAFNYRTIFDSEDQRLQMHRRFIVDHYLKQFNEETIAGRQQANCGEPCVAACKKMNGPYKKDYEPYQTMGPLCGIFDQRAAELLNHHCDAMGFDAISCGGVLAWLMDLLDTGKLTREEVGVTRMPRWNVDGFERVTDSLHNAELGVELIDAILARRGLLDFREGIRKWSRIHSTGRGVALHDSFVYTAFGRRGWMVPNQYWVAGALAPMTIMGKYYMVYSGEFIAPRELGRKCAERLKSELILDNLGICRFHRAWAEELLPEVIGSLYGCRDEFLRAISVLASRLNSHNCPVFWESQRDIDYVHTFLLRKREVEGDQSPELLWWLEKFAADRSEAAKEFWYEMLKGINESLVDIF</sequence>
<dbReference type="InterPro" id="IPR036503">
    <property type="entry name" value="Ald_Fedxn_OxRdtase_N_sf"/>
</dbReference>
<dbReference type="InterPro" id="IPR001203">
    <property type="entry name" value="OxRdtase_Ald_Fedxn_C"/>
</dbReference>
<dbReference type="SMART" id="SM00790">
    <property type="entry name" value="AFOR_N"/>
    <property type="match status" value="1"/>
</dbReference>
<comment type="similarity">
    <text evidence="2">Belongs to the AOR/FOR family.</text>
</comment>
<reference evidence="8" key="1">
    <citation type="submission" date="2020-12" db="EMBL/GenBank/DDBJ databases">
        <title>Geomonas sp. Red875, isolated from river sediment.</title>
        <authorList>
            <person name="Xu Z."/>
            <person name="Zhang Z."/>
            <person name="Masuda Y."/>
            <person name="Itoh H."/>
            <person name="Senoo K."/>
        </authorList>
    </citation>
    <scope>NUCLEOTIDE SEQUENCE</scope>
    <source>
        <strain evidence="8">Red875</strain>
    </source>
</reference>
<evidence type="ECO:0000256" key="2">
    <source>
        <dbReference type="ARBA" id="ARBA00011032"/>
    </source>
</evidence>
<evidence type="ECO:0000256" key="6">
    <source>
        <dbReference type="ARBA" id="ARBA00023014"/>
    </source>
</evidence>
<dbReference type="Gene3D" id="1.10.569.10">
    <property type="entry name" value="Aldehyde Ferredoxin Oxidoreductase Protein, subunit A, domain 2"/>
    <property type="match status" value="1"/>
</dbReference>
<keyword evidence="9" id="KW-1185">Reference proteome</keyword>
<dbReference type="PANTHER" id="PTHR30038">
    <property type="entry name" value="ALDEHYDE FERREDOXIN OXIDOREDUCTASE"/>
    <property type="match status" value="1"/>
</dbReference>
<protein>
    <submittedName>
        <fullName evidence="8">Aldehyde ferredoxin oxidoreductase</fullName>
    </submittedName>
</protein>
<keyword evidence="4" id="KW-0479">Metal-binding</keyword>
<dbReference type="GO" id="GO:0009055">
    <property type="term" value="F:electron transfer activity"/>
    <property type="evidence" value="ECO:0007669"/>
    <property type="project" value="InterPro"/>
</dbReference>
<accession>A0A8J7IVT4</accession>
<dbReference type="GO" id="GO:0046872">
    <property type="term" value="F:metal ion binding"/>
    <property type="evidence" value="ECO:0007669"/>
    <property type="project" value="UniProtKB-KW"/>
</dbReference>
<dbReference type="GO" id="GO:0016625">
    <property type="term" value="F:oxidoreductase activity, acting on the aldehyde or oxo group of donors, iron-sulfur protein as acceptor"/>
    <property type="evidence" value="ECO:0007669"/>
    <property type="project" value="InterPro"/>
</dbReference>
<keyword evidence="5" id="KW-0408">Iron</keyword>
<name>A0A8J7IVT4_9BACT</name>
<keyword evidence="6" id="KW-0411">Iron-sulfur</keyword>
<evidence type="ECO:0000313" key="8">
    <source>
        <dbReference type="EMBL" id="MBJ6723362.1"/>
    </source>
</evidence>
<dbReference type="InterPro" id="IPR051919">
    <property type="entry name" value="W-dependent_AOR"/>
</dbReference>
<keyword evidence="3" id="KW-0004">4Fe-4S</keyword>
<dbReference type="InterPro" id="IPR013984">
    <property type="entry name" value="Ald_Fedxn_OxRdtase_dom2"/>
</dbReference>
<dbReference type="Gene3D" id="3.60.9.10">
    <property type="entry name" value="Aldehyde ferredoxin oxidoreductase, N-terminal domain"/>
    <property type="match status" value="1"/>
</dbReference>